<evidence type="ECO:0000259" key="1">
    <source>
        <dbReference type="Pfam" id="PF07929"/>
    </source>
</evidence>
<sequence>MILEFKITLRDVGVPVWRVIKIDSEETFSTLHKVIQAAFGWTNSHLHQFFVEKSDGRDVNYVQIAQQIPDGVMDFQSESEMLIEDDIKLSDWFKKVNDTTIYIYDFGDDWSHEIVLTGKPAPVKGQPLPYCTAAKNNAPEEDSRGEVMMGEVNLKNDNPKRLIQDINDALLDTESYLENLEGMNFVDDPGVVYDPWEEVLLAAKEFHKLKPWEFMEDDQIFAIADPVLDEYYFCSVLGKAGEVFGLAIYPNREGYAILKEIQRGRVPDFDFLLKQRSILLSFEDRTDLAKEDYEFIKSYDVTFRGKKAWPVFTSYKPGYVPWIPDEYEADVLLEVVEEAIGLCKEFKNGKTLPDFFAENKVLARIPGVEDEVISLDNYQREDKVFQLEVSELDLRRAKKLMDNFIPATIEFVVTQIDMPLQENIGDRPAFPYLAIAVDYNQGMVFFQDVLPGGSDNGLLQNQLLKMLQLTEGIPEKLLVDEKTFEIMEPLIKELGLNVEIPNELPHVAEIVNDIGMLYQ</sequence>
<dbReference type="Proteomes" id="UP001595989">
    <property type="component" value="Unassembled WGS sequence"/>
</dbReference>
<dbReference type="EMBL" id="JBHSFU010000004">
    <property type="protein sequence ID" value="MFC4557593.1"/>
    <property type="molecule type" value="Genomic_DNA"/>
</dbReference>
<name>A0ABV9DIC2_9BACI</name>
<organism evidence="4 5">
    <name type="scientific">Virgibacillus kekensis</name>
    <dbReference type="NCBI Taxonomy" id="202261"/>
    <lineage>
        <taxon>Bacteria</taxon>
        <taxon>Bacillati</taxon>
        <taxon>Bacillota</taxon>
        <taxon>Bacilli</taxon>
        <taxon>Bacillales</taxon>
        <taxon>Bacillaceae</taxon>
        <taxon>Virgibacillus</taxon>
    </lineage>
</organism>
<gene>
    <name evidence="4" type="ORF">ACFO3D_05150</name>
</gene>
<dbReference type="SUPFAM" id="SSF159941">
    <property type="entry name" value="MM3350-like"/>
    <property type="match status" value="1"/>
</dbReference>
<proteinExistence type="predicted"/>
<dbReference type="Gene3D" id="3.10.290.30">
    <property type="entry name" value="MM3350-like"/>
    <property type="match status" value="1"/>
</dbReference>
<dbReference type="InterPro" id="IPR054216">
    <property type="entry name" value="DUF6930"/>
</dbReference>
<protein>
    <submittedName>
        <fullName evidence="4">Plasmid pRiA4b ORF-3 family protein</fullName>
    </submittedName>
</protein>
<reference evidence="5" key="1">
    <citation type="journal article" date="2019" name="Int. J. Syst. Evol. Microbiol.">
        <title>The Global Catalogue of Microorganisms (GCM) 10K type strain sequencing project: providing services to taxonomists for standard genome sequencing and annotation.</title>
        <authorList>
            <consortium name="The Broad Institute Genomics Platform"/>
            <consortium name="The Broad Institute Genome Sequencing Center for Infectious Disease"/>
            <person name="Wu L."/>
            <person name="Ma J."/>
        </authorList>
    </citation>
    <scope>NUCLEOTIDE SEQUENCE [LARGE SCALE GENOMIC DNA]</scope>
    <source>
        <strain evidence="5">CGMCC 4.7426</strain>
    </source>
</reference>
<dbReference type="Pfam" id="PF07929">
    <property type="entry name" value="PRiA4_ORF3"/>
    <property type="match status" value="1"/>
</dbReference>
<keyword evidence="5" id="KW-1185">Reference proteome</keyword>
<feature type="domain" description="Plasmid pRiA4b Orf3-like" evidence="1">
    <location>
        <begin position="2"/>
        <end position="146"/>
    </location>
</feature>
<feature type="domain" description="DUF6930" evidence="2">
    <location>
        <begin position="394"/>
        <end position="514"/>
    </location>
</feature>
<feature type="domain" description="DUF7309" evidence="3">
    <location>
        <begin position="196"/>
        <end position="364"/>
    </location>
</feature>
<dbReference type="Pfam" id="PF22007">
    <property type="entry name" value="DUF6930"/>
    <property type="match status" value="1"/>
</dbReference>
<dbReference type="PANTHER" id="PTHR41878:SF1">
    <property type="entry name" value="TNPR PROTEIN"/>
    <property type="match status" value="1"/>
</dbReference>
<evidence type="ECO:0000259" key="3">
    <source>
        <dbReference type="Pfam" id="PF23988"/>
    </source>
</evidence>
<evidence type="ECO:0000313" key="4">
    <source>
        <dbReference type="EMBL" id="MFC4557593.1"/>
    </source>
</evidence>
<evidence type="ECO:0000259" key="2">
    <source>
        <dbReference type="Pfam" id="PF22007"/>
    </source>
</evidence>
<accession>A0ABV9DIC2</accession>
<dbReference type="RefSeq" id="WP_390293569.1">
    <property type="nucleotide sequence ID" value="NZ_JBHSFU010000004.1"/>
</dbReference>
<dbReference type="InterPro" id="IPR024047">
    <property type="entry name" value="MM3350-like_sf"/>
</dbReference>
<dbReference type="InterPro" id="IPR055733">
    <property type="entry name" value="DUF7309"/>
</dbReference>
<dbReference type="InterPro" id="IPR012912">
    <property type="entry name" value="Plasmid_pRiA4b_Orf3-like"/>
</dbReference>
<evidence type="ECO:0000313" key="5">
    <source>
        <dbReference type="Proteomes" id="UP001595989"/>
    </source>
</evidence>
<comment type="caution">
    <text evidence="4">The sequence shown here is derived from an EMBL/GenBank/DDBJ whole genome shotgun (WGS) entry which is preliminary data.</text>
</comment>
<dbReference type="PANTHER" id="PTHR41878">
    <property type="entry name" value="LEXA REPRESSOR-RELATED"/>
    <property type="match status" value="1"/>
</dbReference>
<dbReference type="Pfam" id="PF23988">
    <property type="entry name" value="DUF7309"/>
    <property type="match status" value="1"/>
</dbReference>